<dbReference type="InterPro" id="IPR008769">
    <property type="entry name" value="PhaF_PhaI"/>
</dbReference>
<reference evidence="6 9" key="1">
    <citation type="submission" date="2016-07" db="EMBL/GenBank/DDBJ databases">
        <title>Characterization of isolates of Eisenbergiella tayi derived from blood cultures, using whole genome sequencing.</title>
        <authorList>
            <person name="Burdz T."/>
            <person name="Wiebe D."/>
            <person name="Huynh C."/>
            <person name="Bernard K."/>
        </authorList>
    </citation>
    <scope>NUCLEOTIDE SEQUENCE [LARGE SCALE GENOMIC DNA]</scope>
    <source>
        <strain evidence="2 6">NML 110608</strain>
        <strain evidence="3 9">NML 120489</strain>
    </source>
</reference>
<accession>A0A1E3A8F7</accession>
<evidence type="ECO:0000313" key="7">
    <source>
        <dbReference type="Proteomes" id="UP000094271"/>
    </source>
</evidence>
<dbReference type="Proteomes" id="UP000095003">
    <property type="component" value="Unassembled WGS sequence"/>
</dbReference>
<dbReference type="PANTHER" id="PTHR38664">
    <property type="entry name" value="SLR0058 PROTEIN"/>
    <property type="match status" value="1"/>
</dbReference>
<evidence type="ECO:0000313" key="5">
    <source>
        <dbReference type="EMBL" id="ODR56918.1"/>
    </source>
</evidence>
<evidence type="ECO:0000313" key="4">
    <source>
        <dbReference type="EMBL" id="ODR46654.1"/>
    </source>
</evidence>
<proteinExistence type="predicted"/>
<evidence type="ECO:0000313" key="3">
    <source>
        <dbReference type="EMBL" id="ODM14098.1"/>
    </source>
</evidence>
<dbReference type="AlphaFoldDB" id="A0A1E3A8F7"/>
<dbReference type="OrthoDB" id="2134917at2"/>
<dbReference type="Proteomes" id="UP000094067">
    <property type="component" value="Unassembled WGS sequence"/>
</dbReference>
<reference evidence="4 7" key="3">
    <citation type="submission" date="2016-08" db="EMBL/GenBank/DDBJ databases">
        <authorList>
            <person name="Seilhamer J.J."/>
        </authorList>
    </citation>
    <scope>NUCLEOTIDE SEQUENCE [LARGE SCALE GENOMIC DNA]</scope>
    <source>
        <strain evidence="4 7">NML150140-1</strain>
    </source>
</reference>
<dbReference type="PATRIC" id="fig|1432052.3.peg.1992"/>
<protein>
    <submittedName>
        <fullName evidence="2">Poly(Hydroxyalcanoate) granule associated protein (Phasin)</fullName>
    </submittedName>
</protein>
<evidence type="ECO:0000256" key="1">
    <source>
        <dbReference type="SAM" id="Coils"/>
    </source>
</evidence>
<sequence>MDITEGIKKIFLAGVGAVATTGEAAKNLIDNLVEKGELTVEQGKVLNEELKRNTKEKINKHVTVNVVNEFKDVFSAVDKMSREELEALKEKLESLKDAAPAEEEEAKEDCGCEEECSCEEKTETCDGENCDNK</sequence>
<keyword evidence="8" id="KW-1185">Reference proteome</keyword>
<evidence type="ECO:0000313" key="6">
    <source>
        <dbReference type="Proteomes" id="UP000094067"/>
    </source>
</evidence>
<dbReference type="GeneID" id="93300189"/>
<name>A0A1E3A8F7_9FIRM</name>
<organism evidence="2 6">
    <name type="scientific">Eisenbergiella tayi</name>
    <dbReference type="NCBI Taxonomy" id="1432052"/>
    <lineage>
        <taxon>Bacteria</taxon>
        <taxon>Bacillati</taxon>
        <taxon>Bacillota</taxon>
        <taxon>Clostridia</taxon>
        <taxon>Lachnospirales</taxon>
        <taxon>Lachnospiraceae</taxon>
        <taxon>Eisenbergiella</taxon>
    </lineage>
</organism>
<dbReference type="EMBL" id="MCGH01000002">
    <property type="protein sequence ID" value="ODM05050.1"/>
    <property type="molecule type" value="Genomic_DNA"/>
</dbReference>
<dbReference type="RefSeq" id="WP_009254994.1">
    <property type="nucleotide sequence ID" value="NZ_CABMHK010000004.1"/>
</dbReference>
<dbReference type="EMBL" id="MEHA01000023">
    <property type="protein sequence ID" value="ODR46654.1"/>
    <property type="molecule type" value="Genomic_DNA"/>
</dbReference>
<dbReference type="EMBL" id="MEHD01000022">
    <property type="protein sequence ID" value="ODR56918.1"/>
    <property type="molecule type" value="Genomic_DNA"/>
</dbReference>
<evidence type="ECO:0000313" key="8">
    <source>
        <dbReference type="Proteomes" id="UP000094869"/>
    </source>
</evidence>
<evidence type="ECO:0000313" key="2">
    <source>
        <dbReference type="EMBL" id="ODM05050.1"/>
    </source>
</evidence>
<gene>
    <name evidence="3" type="ORF">BEH84_01819</name>
    <name evidence="4" type="ORF">BEI59_24500</name>
    <name evidence="2" type="ORF">BEI61_00933</name>
    <name evidence="5" type="ORF">BEI63_12100</name>
</gene>
<feature type="coiled-coil region" evidence="1">
    <location>
        <begin position="78"/>
        <end position="105"/>
    </location>
</feature>
<keyword evidence="1" id="KW-0175">Coiled coil</keyword>
<dbReference type="Proteomes" id="UP000094271">
    <property type="component" value="Unassembled WGS sequence"/>
</dbReference>
<dbReference type="PANTHER" id="PTHR38664:SF1">
    <property type="entry name" value="SLR0058 PROTEIN"/>
    <property type="match status" value="1"/>
</dbReference>
<reference evidence="5 8" key="2">
    <citation type="submission" date="2016-08" db="EMBL/GenBank/DDBJ databases">
        <title>Characterization of Isolates of Eisenbergiella tayi Derived from Blood Cultures, Using Whole Genome Sequencing.</title>
        <authorList>
            <person name="Bernier A.-M."/>
            <person name="Burdz T."/>
            <person name="Wiebe D."/>
            <person name="Bernard K."/>
        </authorList>
    </citation>
    <scope>NUCLEOTIDE SEQUENCE [LARGE SCALE GENOMIC DNA]</scope>
    <source>
        <strain evidence="5 8">NML120146</strain>
    </source>
</reference>
<evidence type="ECO:0000313" key="9">
    <source>
        <dbReference type="Proteomes" id="UP000095003"/>
    </source>
</evidence>
<dbReference type="Proteomes" id="UP000094869">
    <property type="component" value="Unassembled WGS sequence"/>
</dbReference>
<comment type="caution">
    <text evidence="2">The sequence shown here is derived from an EMBL/GenBank/DDBJ whole genome shotgun (WGS) entry which is preliminary data.</text>
</comment>
<dbReference type="EMBL" id="MCGI01000001">
    <property type="protein sequence ID" value="ODM14098.1"/>
    <property type="molecule type" value="Genomic_DNA"/>
</dbReference>